<organism evidence="11 12">
    <name type="scientific">Thalictrum thalictroides</name>
    <name type="common">Rue-anemone</name>
    <name type="synonym">Anemone thalictroides</name>
    <dbReference type="NCBI Taxonomy" id="46969"/>
    <lineage>
        <taxon>Eukaryota</taxon>
        <taxon>Viridiplantae</taxon>
        <taxon>Streptophyta</taxon>
        <taxon>Embryophyta</taxon>
        <taxon>Tracheophyta</taxon>
        <taxon>Spermatophyta</taxon>
        <taxon>Magnoliopsida</taxon>
        <taxon>Ranunculales</taxon>
        <taxon>Ranunculaceae</taxon>
        <taxon>Thalictroideae</taxon>
        <taxon>Thalictrum</taxon>
    </lineage>
</organism>
<evidence type="ECO:0000256" key="7">
    <source>
        <dbReference type="ARBA" id="ARBA00023136"/>
    </source>
</evidence>
<gene>
    <name evidence="11" type="ORF">FRX31_012857</name>
</gene>
<evidence type="ECO:0000256" key="3">
    <source>
        <dbReference type="ARBA" id="ARBA00022692"/>
    </source>
</evidence>
<evidence type="ECO:0000256" key="6">
    <source>
        <dbReference type="ARBA" id="ARBA00023034"/>
    </source>
</evidence>
<evidence type="ECO:0000313" key="12">
    <source>
        <dbReference type="Proteomes" id="UP000554482"/>
    </source>
</evidence>
<dbReference type="EMBL" id="JABWDY010014562">
    <property type="protein sequence ID" value="KAF5197557.1"/>
    <property type="molecule type" value="Genomic_DNA"/>
</dbReference>
<comment type="similarity">
    <text evidence="1">Belongs to the syntaxin family.</text>
</comment>
<evidence type="ECO:0000256" key="4">
    <source>
        <dbReference type="ARBA" id="ARBA00022927"/>
    </source>
</evidence>
<proteinExistence type="inferred from homology"/>
<dbReference type="Gene3D" id="1.20.58.90">
    <property type="match status" value="1"/>
</dbReference>
<protein>
    <submittedName>
        <fullName evidence="11">Syntaxin/t-SNARE family protein</fullName>
    </submittedName>
</protein>
<dbReference type="PANTHER" id="PTHR34949:SF3">
    <property type="entry name" value="OS08G0244100 PROTEIN"/>
    <property type="match status" value="1"/>
</dbReference>
<keyword evidence="7 9" id="KW-0472">Membrane</keyword>
<dbReference type="GO" id="GO:0016020">
    <property type="term" value="C:membrane"/>
    <property type="evidence" value="ECO:0007669"/>
    <property type="project" value="InterPro"/>
</dbReference>
<comment type="caution">
    <text evidence="11">The sequence shown here is derived from an EMBL/GenBank/DDBJ whole genome shotgun (WGS) entry which is preliminary data.</text>
</comment>
<keyword evidence="5 9" id="KW-1133">Transmembrane helix</keyword>
<dbReference type="Pfam" id="PF09177">
    <property type="entry name" value="STX6_10_61_N"/>
    <property type="match status" value="1"/>
</dbReference>
<dbReference type="SUPFAM" id="SSF47661">
    <property type="entry name" value="t-snare proteins"/>
    <property type="match status" value="1"/>
</dbReference>
<evidence type="ECO:0000259" key="10">
    <source>
        <dbReference type="Pfam" id="PF09177"/>
    </source>
</evidence>
<evidence type="ECO:0000256" key="2">
    <source>
        <dbReference type="ARBA" id="ARBA00022448"/>
    </source>
</evidence>
<dbReference type="InterPro" id="IPR015260">
    <property type="entry name" value="Syntaxin-6/10/61_N"/>
</dbReference>
<keyword evidence="3 9" id="KW-0812">Transmembrane</keyword>
<name>A0A7J6WKV8_THATH</name>
<dbReference type="GO" id="GO:0015031">
    <property type="term" value="P:protein transport"/>
    <property type="evidence" value="ECO:0007669"/>
    <property type="project" value="UniProtKB-KW"/>
</dbReference>
<evidence type="ECO:0000256" key="9">
    <source>
        <dbReference type="SAM" id="Phobius"/>
    </source>
</evidence>
<dbReference type="GO" id="GO:0048193">
    <property type="term" value="P:Golgi vesicle transport"/>
    <property type="evidence" value="ECO:0007669"/>
    <property type="project" value="InterPro"/>
</dbReference>
<accession>A0A7J6WKV8</accession>
<comment type="subcellular location">
    <subcellularLocation>
        <location evidence="8">Golgi apparatus</location>
        <location evidence="8">trans-Golgi network membrane</location>
        <topology evidence="8">Single-pass type IV membrane protein</topology>
    </subcellularLocation>
</comment>
<evidence type="ECO:0000256" key="8">
    <source>
        <dbReference type="ARBA" id="ARBA00037801"/>
    </source>
</evidence>
<dbReference type="InterPro" id="IPR010989">
    <property type="entry name" value="SNARE"/>
</dbReference>
<evidence type="ECO:0000256" key="1">
    <source>
        <dbReference type="ARBA" id="ARBA00009063"/>
    </source>
</evidence>
<dbReference type="OrthoDB" id="1889309at2759"/>
<keyword evidence="12" id="KW-1185">Reference proteome</keyword>
<keyword evidence="2" id="KW-0813">Transport</keyword>
<reference evidence="11 12" key="1">
    <citation type="submission" date="2020-06" db="EMBL/GenBank/DDBJ databases">
        <title>Transcriptomic and genomic resources for Thalictrum thalictroides and T. hernandezii: Facilitating candidate gene discovery in an emerging model plant lineage.</title>
        <authorList>
            <person name="Arias T."/>
            <person name="Riano-Pachon D.M."/>
            <person name="Di Stilio V.S."/>
        </authorList>
    </citation>
    <scope>NUCLEOTIDE SEQUENCE [LARGE SCALE GENOMIC DNA]</scope>
    <source>
        <strain evidence="12">cv. WT478/WT964</strain>
        <tissue evidence="11">Leaves</tissue>
    </source>
</reference>
<dbReference type="AlphaFoldDB" id="A0A7J6WKV8"/>
<keyword evidence="6" id="KW-0333">Golgi apparatus</keyword>
<evidence type="ECO:0000313" key="11">
    <source>
        <dbReference type="EMBL" id="KAF5197557.1"/>
    </source>
</evidence>
<keyword evidence="4" id="KW-0653">Protein transport</keyword>
<feature type="transmembrane region" description="Helical" evidence="9">
    <location>
        <begin position="314"/>
        <end position="332"/>
    </location>
</feature>
<dbReference type="FunFam" id="1.20.58.90:FF:000004">
    <property type="entry name" value="Syntaxin 10"/>
    <property type="match status" value="1"/>
</dbReference>
<feature type="domain" description="Syntaxin 6/10/61 N-terminal" evidence="10">
    <location>
        <begin position="15"/>
        <end position="106"/>
    </location>
</feature>
<dbReference type="PANTHER" id="PTHR34949">
    <property type="entry name" value="OS05G0443700 PROTEIN"/>
    <property type="match status" value="1"/>
</dbReference>
<dbReference type="CDD" id="cd21442">
    <property type="entry name" value="SNARE_NTD_STX6-like"/>
    <property type="match status" value="1"/>
</dbReference>
<dbReference type="Proteomes" id="UP000554482">
    <property type="component" value="Unassembled WGS sequence"/>
</dbReference>
<sequence length="336" mass="38196">MLVSNNNSFDLWQKDAFFSAAEEVQQSADILESMYRMWVRRREGQEIEYSDDLRRELQIALGTAKWQLDEFERAVRLSDGYRSQDNAKSRHKQFIDVMEEQISRVEKALRESLAEEKQPLCWVSLDIEESDDFAAFLSGTSGNLQNTTDKSLDIGLSKKSFFPRDQITPDNDASGLGVTPDCITNYKEIVTIKKDSTYVVELEAKDIARPFDDTELAGQGKTWTSPNFGSWKIVIADEDEHAKTLETCDESSTKGKGFTSNLWRPKGGEHFQAKGGKLSYLLATGINRFSKFLKRLSGVQKQLQGQQYNQITRFIQIILLLILAIFLVGKLYDVVA</sequence>
<evidence type="ECO:0000256" key="5">
    <source>
        <dbReference type="ARBA" id="ARBA00022989"/>
    </source>
</evidence>
<dbReference type="GO" id="GO:0005794">
    <property type="term" value="C:Golgi apparatus"/>
    <property type="evidence" value="ECO:0007669"/>
    <property type="project" value="UniProtKB-SubCell"/>
</dbReference>